<comment type="caution">
    <text evidence="1">The sequence shown here is derived from an EMBL/GenBank/DDBJ whole genome shotgun (WGS) entry which is preliminary data.</text>
</comment>
<dbReference type="AlphaFoldDB" id="A0A8S1JWV3"/>
<accession>A0A8S1JWV3</accession>
<evidence type="ECO:0000313" key="2">
    <source>
        <dbReference type="Proteomes" id="UP000688137"/>
    </source>
</evidence>
<gene>
    <name evidence="1" type="ORF">PPRIM_AZ9-3.1.T0110014</name>
</gene>
<evidence type="ECO:0000313" key="1">
    <source>
        <dbReference type="EMBL" id="CAD8046635.1"/>
    </source>
</evidence>
<dbReference type="EMBL" id="CAJJDM010000008">
    <property type="protein sequence ID" value="CAD8046635.1"/>
    <property type="molecule type" value="Genomic_DNA"/>
</dbReference>
<sequence>MKQNIKSPAPFAITEEKHTIETMLNLVKHQTQQLKDQQLQQSNEIKLLSKAFRDQNQSILQSQNQEYFNLTQKLIEEIESDNYFQVKLNQIQAYNKQLYNLIKDVQKEIPSQYQQLSTINRIINFYKCIFKISIKQLNKEEVAIIFHQTLGNTDYGHPIIIKLKDNKQQQREQFWNQFTSLM</sequence>
<organism evidence="1 2">
    <name type="scientific">Paramecium primaurelia</name>
    <dbReference type="NCBI Taxonomy" id="5886"/>
    <lineage>
        <taxon>Eukaryota</taxon>
        <taxon>Sar</taxon>
        <taxon>Alveolata</taxon>
        <taxon>Ciliophora</taxon>
        <taxon>Intramacronucleata</taxon>
        <taxon>Oligohymenophorea</taxon>
        <taxon>Peniculida</taxon>
        <taxon>Parameciidae</taxon>
        <taxon>Paramecium</taxon>
    </lineage>
</organism>
<reference evidence="1" key="1">
    <citation type="submission" date="2021-01" db="EMBL/GenBank/DDBJ databases">
        <authorList>
            <consortium name="Genoscope - CEA"/>
            <person name="William W."/>
        </authorList>
    </citation>
    <scope>NUCLEOTIDE SEQUENCE</scope>
</reference>
<keyword evidence="2" id="KW-1185">Reference proteome</keyword>
<proteinExistence type="predicted"/>
<protein>
    <submittedName>
        <fullName evidence="1">Uncharacterized protein</fullName>
    </submittedName>
</protein>
<name>A0A8S1JWV3_PARPR</name>
<dbReference type="OMA" id="FWNQFTQ"/>
<dbReference type="Proteomes" id="UP000688137">
    <property type="component" value="Unassembled WGS sequence"/>
</dbReference>